<organism evidence="2 3">
    <name type="scientific">Batillaria attramentaria</name>
    <dbReference type="NCBI Taxonomy" id="370345"/>
    <lineage>
        <taxon>Eukaryota</taxon>
        <taxon>Metazoa</taxon>
        <taxon>Spiralia</taxon>
        <taxon>Lophotrochozoa</taxon>
        <taxon>Mollusca</taxon>
        <taxon>Gastropoda</taxon>
        <taxon>Caenogastropoda</taxon>
        <taxon>Sorbeoconcha</taxon>
        <taxon>Cerithioidea</taxon>
        <taxon>Batillariidae</taxon>
        <taxon>Batillaria</taxon>
    </lineage>
</organism>
<gene>
    <name evidence="2" type="ORF">BaRGS_00024428</name>
</gene>
<keyword evidence="3" id="KW-1185">Reference proteome</keyword>
<evidence type="ECO:0000256" key="1">
    <source>
        <dbReference type="SAM" id="MobiDB-lite"/>
    </source>
</evidence>
<proteinExistence type="predicted"/>
<evidence type="ECO:0000313" key="2">
    <source>
        <dbReference type="EMBL" id="KAK7484303.1"/>
    </source>
</evidence>
<reference evidence="2 3" key="1">
    <citation type="journal article" date="2023" name="Sci. Data">
        <title>Genome assembly of the Korean intertidal mud-creeper Batillaria attramentaria.</title>
        <authorList>
            <person name="Patra A.K."/>
            <person name="Ho P.T."/>
            <person name="Jun S."/>
            <person name="Lee S.J."/>
            <person name="Kim Y."/>
            <person name="Won Y.J."/>
        </authorList>
    </citation>
    <scope>NUCLEOTIDE SEQUENCE [LARGE SCALE GENOMIC DNA]</scope>
    <source>
        <strain evidence="2">Wonlab-2016</strain>
    </source>
</reference>
<protein>
    <submittedName>
        <fullName evidence="2">Uncharacterized protein</fullName>
    </submittedName>
</protein>
<evidence type="ECO:0000313" key="3">
    <source>
        <dbReference type="Proteomes" id="UP001519460"/>
    </source>
</evidence>
<dbReference type="AlphaFoldDB" id="A0ABD0KB22"/>
<name>A0ABD0KB22_9CAEN</name>
<feature type="region of interest" description="Disordered" evidence="1">
    <location>
        <begin position="35"/>
        <end position="61"/>
    </location>
</feature>
<dbReference type="EMBL" id="JACVVK020000212">
    <property type="protein sequence ID" value="KAK7484303.1"/>
    <property type="molecule type" value="Genomic_DNA"/>
</dbReference>
<accession>A0ABD0KB22</accession>
<feature type="compositionally biased region" description="Polar residues" evidence="1">
    <location>
        <begin position="35"/>
        <end position="49"/>
    </location>
</feature>
<dbReference type="Proteomes" id="UP001519460">
    <property type="component" value="Unassembled WGS sequence"/>
</dbReference>
<sequence>MTDNDVHYQYVHRRHQSENGRIILAASSSRLYTLDLSSDTDHGTGSQRSTPRRRRHNSGELSLSIQGFGAYGDSVYNDEDDDIPVRDIGLDASWLEISNNAAQQPGNEDLVRKVSTEGEEEEELGALCQEIPESRETCEEERGASRNNNSCNEAAQEMQDIIGNVLASGNREV</sequence>
<comment type="caution">
    <text evidence="2">The sequence shown here is derived from an EMBL/GenBank/DDBJ whole genome shotgun (WGS) entry which is preliminary data.</text>
</comment>